<name>A0A4U5NWD4_STECR</name>
<dbReference type="STRING" id="34508.A0A4U5NWD4"/>
<keyword evidence="3" id="KW-1185">Reference proteome</keyword>
<dbReference type="OrthoDB" id="5773536at2759"/>
<evidence type="ECO:0000313" key="3">
    <source>
        <dbReference type="Proteomes" id="UP000298663"/>
    </source>
</evidence>
<dbReference type="EMBL" id="AZBU02000003">
    <property type="protein sequence ID" value="TKR87620.1"/>
    <property type="molecule type" value="Genomic_DNA"/>
</dbReference>
<reference evidence="2 3" key="2">
    <citation type="journal article" date="2019" name="G3 (Bethesda)">
        <title>Hybrid Assembly of the Genome of the Entomopathogenic Nematode Steinernema carpocapsae Identifies the X-Chromosome.</title>
        <authorList>
            <person name="Serra L."/>
            <person name="Macchietto M."/>
            <person name="Macias-Munoz A."/>
            <person name="McGill C.J."/>
            <person name="Rodriguez I.M."/>
            <person name="Rodriguez B."/>
            <person name="Murad R."/>
            <person name="Mortazavi A."/>
        </authorList>
    </citation>
    <scope>NUCLEOTIDE SEQUENCE [LARGE SCALE GENOMIC DNA]</scope>
    <source>
        <strain evidence="2 3">ALL</strain>
    </source>
</reference>
<dbReference type="Proteomes" id="UP000298663">
    <property type="component" value="Unassembled WGS sequence"/>
</dbReference>
<proteinExistence type="predicted"/>
<feature type="domain" description="C2H2-type" evidence="1">
    <location>
        <begin position="230"/>
        <end position="254"/>
    </location>
</feature>
<reference evidence="2 3" key="1">
    <citation type="journal article" date="2015" name="Genome Biol.">
        <title>Comparative genomics of Steinernema reveals deeply conserved gene regulatory networks.</title>
        <authorList>
            <person name="Dillman A.R."/>
            <person name="Macchietto M."/>
            <person name="Porter C.F."/>
            <person name="Rogers A."/>
            <person name="Williams B."/>
            <person name="Antoshechkin I."/>
            <person name="Lee M.M."/>
            <person name="Goodwin Z."/>
            <person name="Lu X."/>
            <person name="Lewis E.E."/>
            <person name="Goodrich-Blair H."/>
            <person name="Stock S.P."/>
            <person name="Adams B.J."/>
            <person name="Sternberg P.W."/>
            <person name="Mortazavi A."/>
        </authorList>
    </citation>
    <scope>NUCLEOTIDE SEQUENCE [LARGE SCALE GENOMIC DNA]</scope>
    <source>
        <strain evidence="2 3">ALL</strain>
    </source>
</reference>
<accession>A0A4U5NWD4</accession>
<organism evidence="2 3">
    <name type="scientific">Steinernema carpocapsae</name>
    <name type="common">Entomopathogenic nematode</name>
    <dbReference type="NCBI Taxonomy" id="34508"/>
    <lineage>
        <taxon>Eukaryota</taxon>
        <taxon>Metazoa</taxon>
        <taxon>Ecdysozoa</taxon>
        <taxon>Nematoda</taxon>
        <taxon>Chromadorea</taxon>
        <taxon>Rhabditida</taxon>
        <taxon>Tylenchina</taxon>
        <taxon>Panagrolaimomorpha</taxon>
        <taxon>Strongyloidoidea</taxon>
        <taxon>Steinernematidae</taxon>
        <taxon>Steinernema</taxon>
    </lineage>
</organism>
<sequence length="364" mass="42358">MHYICTLCRLGKSFEQREMLEIHIAQDHLKHFPYSCDKCSFARFPTQYSVRFHCGEVHGAEDIHDENLTGFHIIPSPLMRSKERELKELLENCLTHDPPTAEDLLREKAKERLEVKHEPDREASPEIIFEGMTSHEYPHDVLESGEMVSRLEPAYPQLELGLQEEDSDIEIIEPDVQPEADSGFGFYAPDLERGMVEGGELHDEIEDGIPEKPSPEKKTTARSNEYRETVPCLECGELITAQRTSWNYHVNTRHLRRPIFRCLGCLKTWMTIAISDVQKHVQTCHKGNMALLEDNRKQFNEEIRLTVREYFPYKSPHPVSRRKRIFPHEIMERADNKSKKAKNYITIIEPPAFPEDAVLDSYPY</sequence>
<feature type="domain" description="C2H2-type" evidence="1">
    <location>
        <begin position="34"/>
        <end position="58"/>
    </location>
</feature>
<feature type="domain" description="C2H2-type" evidence="1">
    <location>
        <begin position="260"/>
        <end position="285"/>
    </location>
</feature>
<evidence type="ECO:0000259" key="1">
    <source>
        <dbReference type="SMART" id="SM00355"/>
    </source>
</evidence>
<feature type="domain" description="C2H2-type" evidence="1">
    <location>
        <begin position="3"/>
        <end position="28"/>
    </location>
</feature>
<gene>
    <name evidence="2" type="ORF">L596_011991</name>
</gene>
<comment type="caution">
    <text evidence="2">The sequence shown here is derived from an EMBL/GenBank/DDBJ whole genome shotgun (WGS) entry which is preliminary data.</text>
</comment>
<dbReference type="InterPro" id="IPR013087">
    <property type="entry name" value="Znf_C2H2_type"/>
</dbReference>
<protein>
    <recommendedName>
        <fullName evidence="1">C2H2-type domain-containing protein</fullName>
    </recommendedName>
</protein>
<evidence type="ECO:0000313" key="2">
    <source>
        <dbReference type="EMBL" id="TKR87620.1"/>
    </source>
</evidence>
<dbReference type="AlphaFoldDB" id="A0A4U5NWD4"/>
<dbReference type="SMART" id="SM00355">
    <property type="entry name" value="ZnF_C2H2"/>
    <property type="match status" value="4"/>
</dbReference>
<dbReference type="Gene3D" id="3.30.160.60">
    <property type="entry name" value="Classic Zinc Finger"/>
    <property type="match status" value="1"/>
</dbReference>